<accession>A0A812RK30</accession>
<dbReference type="SMART" id="SM00248">
    <property type="entry name" value="ANK"/>
    <property type="match status" value="4"/>
</dbReference>
<feature type="repeat" description="ANK" evidence="1">
    <location>
        <begin position="190"/>
        <end position="222"/>
    </location>
</feature>
<dbReference type="SUPFAM" id="SSF48403">
    <property type="entry name" value="Ankyrin repeat"/>
    <property type="match status" value="1"/>
</dbReference>
<dbReference type="InterPro" id="IPR002110">
    <property type="entry name" value="Ankyrin_rpt"/>
</dbReference>
<evidence type="ECO:0000313" key="3">
    <source>
        <dbReference type="Proteomes" id="UP000604046"/>
    </source>
</evidence>
<dbReference type="EMBL" id="CAJNDS010002354">
    <property type="protein sequence ID" value="CAE7445975.1"/>
    <property type="molecule type" value="Genomic_DNA"/>
</dbReference>
<dbReference type="PROSITE" id="PS50297">
    <property type="entry name" value="ANK_REP_REGION"/>
    <property type="match status" value="2"/>
</dbReference>
<dbReference type="Proteomes" id="UP000604046">
    <property type="component" value="Unassembled WGS sequence"/>
</dbReference>
<dbReference type="PANTHER" id="PTHR24133:SF40">
    <property type="entry name" value="ANKYRIN REPEAT DOMAIN 44"/>
    <property type="match status" value="1"/>
</dbReference>
<keyword evidence="1" id="KW-0040">ANK repeat</keyword>
<dbReference type="AlphaFoldDB" id="A0A812RK30"/>
<feature type="repeat" description="ANK" evidence="1">
    <location>
        <begin position="396"/>
        <end position="428"/>
    </location>
</feature>
<keyword evidence="3" id="KW-1185">Reference proteome</keyword>
<comment type="caution">
    <text evidence="2">The sequence shown here is derived from an EMBL/GenBank/DDBJ whole genome shotgun (WGS) entry which is preliminary data.</text>
</comment>
<dbReference type="Gene3D" id="1.25.40.20">
    <property type="entry name" value="Ankyrin repeat-containing domain"/>
    <property type="match status" value="2"/>
</dbReference>
<name>A0A812RK30_9DINO</name>
<dbReference type="Pfam" id="PF12796">
    <property type="entry name" value="Ank_2"/>
    <property type="match status" value="1"/>
</dbReference>
<evidence type="ECO:0000313" key="2">
    <source>
        <dbReference type="EMBL" id="CAE7445975.1"/>
    </source>
</evidence>
<organism evidence="2 3">
    <name type="scientific">Symbiodinium natans</name>
    <dbReference type="NCBI Taxonomy" id="878477"/>
    <lineage>
        <taxon>Eukaryota</taxon>
        <taxon>Sar</taxon>
        <taxon>Alveolata</taxon>
        <taxon>Dinophyceae</taxon>
        <taxon>Suessiales</taxon>
        <taxon>Symbiodiniaceae</taxon>
        <taxon>Symbiodinium</taxon>
    </lineage>
</organism>
<dbReference type="InterPro" id="IPR052391">
    <property type="entry name" value="E3_Ligase-Neurotoxin"/>
</dbReference>
<dbReference type="PROSITE" id="PS50088">
    <property type="entry name" value="ANK_REPEAT"/>
    <property type="match status" value="2"/>
</dbReference>
<evidence type="ECO:0000256" key="1">
    <source>
        <dbReference type="PROSITE-ProRule" id="PRU00023"/>
    </source>
</evidence>
<gene>
    <name evidence="2" type="primary">B'ETA</name>
    <name evidence="2" type="ORF">SNAT2548_LOCUS24295</name>
</gene>
<dbReference type="InterPro" id="IPR036770">
    <property type="entry name" value="Ankyrin_rpt-contain_sf"/>
</dbReference>
<sequence>MSDLAKAQAVNSIPLYVAECSFFFVLCPVLESEDGSKLLGPSSWASRGWCRIERCCRELSPEHSWIMIRSAKHMELIDTPIATPGAGCAGEGEFTVESDRQKLGPVLLKAVQRKLRFLLRSGNLVGYRTLLNHQPLFLRGFDVEIQYDLIPGFEALPCLGEASEASEASLIVSQFLYQNGFSKVAELDKVGWTPLHYAGCRGEPELVRALLAHRANPNVMATKDNVMAGALRKWRVMTSVAALRHHEVAHILIEAKADLSGTQLVGAAIGNDPEGIRILCEVGGVSPYAADDEGGFGVKAITLACMYGAEAAVEALFKQAARVGGRVDLSNIFWLSCTFGNAGAKLVDTLLEVQADLDERGSFSLKTPLGLLFSVLALKYRLGSRTRLATMSYHRNGATPLIQAVLGGQWEAAATLIARGARVDLRNSLGFSAADLALSPPAFLTRAFEGDVDGCVRVARLAKAERAPDACRPHGGMHGGQEEDDQMIEVMF</sequence>
<proteinExistence type="predicted"/>
<dbReference type="PANTHER" id="PTHR24133">
    <property type="entry name" value="ANKYRIN DOMAIN-CONTAINING"/>
    <property type="match status" value="1"/>
</dbReference>
<reference evidence="2" key="1">
    <citation type="submission" date="2021-02" db="EMBL/GenBank/DDBJ databases">
        <authorList>
            <person name="Dougan E. K."/>
            <person name="Rhodes N."/>
            <person name="Thang M."/>
            <person name="Chan C."/>
        </authorList>
    </citation>
    <scope>NUCLEOTIDE SEQUENCE</scope>
</reference>
<protein>
    <submittedName>
        <fullName evidence="2">B'ETA protein</fullName>
    </submittedName>
</protein>